<accession>A0ACB7SE57</accession>
<evidence type="ECO:0000313" key="1">
    <source>
        <dbReference type="EMBL" id="KAH6933226.1"/>
    </source>
</evidence>
<protein>
    <submittedName>
        <fullName evidence="1">Uncharacterized protein</fullName>
    </submittedName>
</protein>
<proteinExistence type="predicted"/>
<gene>
    <name evidence="1" type="ORF">HPB50_013735</name>
</gene>
<sequence>MRRTTDLVGHDRGPTPIADNRPTKDSFECRVISLFLDELCSGNVSWKTQGRRVELQWLCDELQLTKHVFWWQGVVPLSTSRPPRKRTPALLEQRGKGGFSNPAPALHDQRDQDRFRNPAPALLDRSSSGG</sequence>
<reference evidence="1" key="1">
    <citation type="submission" date="2020-05" db="EMBL/GenBank/DDBJ databases">
        <title>Large-scale comparative analyses of tick genomes elucidate their genetic diversity and vector capacities.</title>
        <authorList>
            <person name="Jia N."/>
            <person name="Wang J."/>
            <person name="Shi W."/>
            <person name="Du L."/>
            <person name="Sun Y."/>
            <person name="Zhan W."/>
            <person name="Jiang J."/>
            <person name="Wang Q."/>
            <person name="Zhang B."/>
            <person name="Ji P."/>
            <person name="Sakyi L.B."/>
            <person name="Cui X."/>
            <person name="Yuan T."/>
            <person name="Jiang B."/>
            <person name="Yang W."/>
            <person name="Lam T.T.-Y."/>
            <person name="Chang Q."/>
            <person name="Ding S."/>
            <person name="Wang X."/>
            <person name="Zhu J."/>
            <person name="Ruan X."/>
            <person name="Zhao L."/>
            <person name="Wei J."/>
            <person name="Que T."/>
            <person name="Du C."/>
            <person name="Cheng J."/>
            <person name="Dai P."/>
            <person name="Han X."/>
            <person name="Huang E."/>
            <person name="Gao Y."/>
            <person name="Liu J."/>
            <person name="Shao H."/>
            <person name="Ye R."/>
            <person name="Li L."/>
            <person name="Wei W."/>
            <person name="Wang X."/>
            <person name="Wang C."/>
            <person name="Yang T."/>
            <person name="Huo Q."/>
            <person name="Li W."/>
            <person name="Guo W."/>
            <person name="Chen H."/>
            <person name="Zhou L."/>
            <person name="Ni X."/>
            <person name="Tian J."/>
            <person name="Zhou Y."/>
            <person name="Sheng Y."/>
            <person name="Liu T."/>
            <person name="Pan Y."/>
            <person name="Xia L."/>
            <person name="Li J."/>
            <person name="Zhao F."/>
            <person name="Cao W."/>
        </authorList>
    </citation>
    <scope>NUCLEOTIDE SEQUENCE</scope>
    <source>
        <strain evidence="1">Hyas-2018</strain>
    </source>
</reference>
<dbReference type="Proteomes" id="UP000821845">
    <property type="component" value="Chromosome 4"/>
</dbReference>
<keyword evidence="2" id="KW-1185">Reference proteome</keyword>
<comment type="caution">
    <text evidence="1">The sequence shown here is derived from an EMBL/GenBank/DDBJ whole genome shotgun (WGS) entry which is preliminary data.</text>
</comment>
<evidence type="ECO:0000313" key="2">
    <source>
        <dbReference type="Proteomes" id="UP000821845"/>
    </source>
</evidence>
<organism evidence="1 2">
    <name type="scientific">Hyalomma asiaticum</name>
    <name type="common">Tick</name>
    <dbReference type="NCBI Taxonomy" id="266040"/>
    <lineage>
        <taxon>Eukaryota</taxon>
        <taxon>Metazoa</taxon>
        <taxon>Ecdysozoa</taxon>
        <taxon>Arthropoda</taxon>
        <taxon>Chelicerata</taxon>
        <taxon>Arachnida</taxon>
        <taxon>Acari</taxon>
        <taxon>Parasitiformes</taxon>
        <taxon>Ixodida</taxon>
        <taxon>Ixodoidea</taxon>
        <taxon>Ixodidae</taxon>
        <taxon>Hyalomminae</taxon>
        <taxon>Hyalomma</taxon>
    </lineage>
</organism>
<name>A0ACB7SE57_HYAAI</name>
<dbReference type="EMBL" id="CM023484">
    <property type="protein sequence ID" value="KAH6933226.1"/>
    <property type="molecule type" value="Genomic_DNA"/>
</dbReference>